<name>A0A2L1GR22_9BACT</name>
<dbReference type="PANTHER" id="PTHR43420">
    <property type="entry name" value="ACETYLTRANSFERASE"/>
    <property type="match status" value="1"/>
</dbReference>
<evidence type="ECO:0000256" key="2">
    <source>
        <dbReference type="ARBA" id="ARBA00022490"/>
    </source>
</evidence>
<evidence type="ECO:0000256" key="4">
    <source>
        <dbReference type="ARBA" id="ARBA00023315"/>
    </source>
</evidence>
<dbReference type="Proteomes" id="UP000239867">
    <property type="component" value="Chromosome"/>
</dbReference>
<dbReference type="Pfam" id="PF00583">
    <property type="entry name" value="Acetyltransf_1"/>
    <property type="match status" value="1"/>
</dbReference>
<dbReference type="InterPro" id="IPR000182">
    <property type="entry name" value="GNAT_dom"/>
</dbReference>
<reference evidence="7 8" key="1">
    <citation type="journal article" date="2018" name="MBio">
        <title>Insights into the evolution of host association through the isolation and characterization of a novel human periodontal pathobiont, Desulfobulbus oralis.</title>
        <authorList>
            <person name="Cross K.L."/>
            <person name="Chirania P."/>
            <person name="Xiong W."/>
            <person name="Beall C.J."/>
            <person name="Elkins J.G."/>
            <person name="Giannone R.J."/>
            <person name="Griffen A.L."/>
            <person name="Guss A.M."/>
            <person name="Hettich R.L."/>
            <person name="Joshi S.S."/>
            <person name="Mokrzan E.M."/>
            <person name="Martin R.K."/>
            <person name="Zhulin I.B."/>
            <person name="Leys E.J."/>
            <person name="Podar M."/>
        </authorList>
    </citation>
    <scope>NUCLEOTIDE SEQUENCE [LARGE SCALE GENOMIC DNA]</scope>
    <source>
        <strain evidence="7 8">ORNL</strain>
    </source>
</reference>
<dbReference type="EC" id="2.3.1.266" evidence="5"/>
<dbReference type="OrthoDB" id="5514932at2"/>
<evidence type="ECO:0000256" key="3">
    <source>
        <dbReference type="ARBA" id="ARBA00022679"/>
    </source>
</evidence>
<keyword evidence="2 5" id="KW-0963">Cytoplasm</keyword>
<dbReference type="GO" id="GO:0008999">
    <property type="term" value="F:protein-N-terminal-alanine acetyltransferase activity"/>
    <property type="evidence" value="ECO:0007669"/>
    <property type="project" value="UniProtKB-EC"/>
</dbReference>
<gene>
    <name evidence="7" type="ORF">CAY53_12100</name>
</gene>
<feature type="domain" description="N-acetyltransferase" evidence="6">
    <location>
        <begin position="1"/>
        <end position="124"/>
    </location>
</feature>
<protein>
    <recommendedName>
        <fullName evidence="5">[Ribosomal protein bS18]-alanine N-acetyltransferase</fullName>
        <ecNumber evidence="5">2.3.1.266</ecNumber>
    </recommendedName>
</protein>
<evidence type="ECO:0000256" key="1">
    <source>
        <dbReference type="ARBA" id="ARBA00005395"/>
    </source>
</evidence>
<dbReference type="PANTHER" id="PTHR43420:SF44">
    <property type="entry name" value="ACETYLTRANSFERASE YPEA"/>
    <property type="match status" value="1"/>
</dbReference>
<dbReference type="InterPro" id="IPR016181">
    <property type="entry name" value="Acyl_CoA_acyltransferase"/>
</dbReference>
<dbReference type="GO" id="GO:0005737">
    <property type="term" value="C:cytoplasm"/>
    <property type="evidence" value="ECO:0007669"/>
    <property type="project" value="UniProtKB-SubCell"/>
</dbReference>
<evidence type="ECO:0000256" key="5">
    <source>
        <dbReference type="RuleBase" id="RU363094"/>
    </source>
</evidence>
<comment type="catalytic activity">
    <reaction evidence="5">
        <text>N-terminal L-alanyl-[ribosomal protein bS18] + acetyl-CoA = N-terminal N(alpha)-acetyl-L-alanyl-[ribosomal protein bS18] + CoA + H(+)</text>
        <dbReference type="Rhea" id="RHEA:43756"/>
        <dbReference type="Rhea" id="RHEA-COMP:10676"/>
        <dbReference type="Rhea" id="RHEA-COMP:10677"/>
        <dbReference type="ChEBI" id="CHEBI:15378"/>
        <dbReference type="ChEBI" id="CHEBI:57287"/>
        <dbReference type="ChEBI" id="CHEBI:57288"/>
        <dbReference type="ChEBI" id="CHEBI:64718"/>
        <dbReference type="ChEBI" id="CHEBI:83683"/>
        <dbReference type="EC" id="2.3.1.266"/>
    </reaction>
</comment>
<dbReference type="CDD" id="cd04301">
    <property type="entry name" value="NAT_SF"/>
    <property type="match status" value="1"/>
</dbReference>
<dbReference type="SUPFAM" id="SSF55729">
    <property type="entry name" value="Acyl-CoA N-acyltransferases (Nat)"/>
    <property type="match status" value="1"/>
</dbReference>
<accession>A0A2L1GR22</accession>
<evidence type="ECO:0000259" key="6">
    <source>
        <dbReference type="PROSITE" id="PS51186"/>
    </source>
</evidence>
<organism evidence="7 8">
    <name type="scientific">Desulfobulbus oralis</name>
    <dbReference type="NCBI Taxonomy" id="1986146"/>
    <lineage>
        <taxon>Bacteria</taxon>
        <taxon>Pseudomonadati</taxon>
        <taxon>Thermodesulfobacteriota</taxon>
        <taxon>Desulfobulbia</taxon>
        <taxon>Desulfobulbales</taxon>
        <taxon>Desulfobulbaceae</taxon>
        <taxon>Desulfobulbus</taxon>
    </lineage>
</organism>
<dbReference type="EMBL" id="CP021255">
    <property type="protein sequence ID" value="AVD72129.1"/>
    <property type="molecule type" value="Genomic_DNA"/>
</dbReference>
<dbReference type="AlphaFoldDB" id="A0A2L1GR22"/>
<dbReference type="Gene3D" id="3.40.630.30">
    <property type="match status" value="1"/>
</dbReference>
<comment type="similarity">
    <text evidence="1 5">Belongs to the acetyltransferase family. RimI subfamily.</text>
</comment>
<comment type="subcellular location">
    <subcellularLocation>
        <location evidence="5">Cytoplasm</location>
    </subcellularLocation>
</comment>
<comment type="function">
    <text evidence="5">Acetylates the N-terminal alanine of ribosomal protein bS18.</text>
</comment>
<dbReference type="InterPro" id="IPR006464">
    <property type="entry name" value="AcTrfase_RimI/Ard1"/>
</dbReference>
<dbReference type="NCBIfam" id="TIGR01575">
    <property type="entry name" value="rimI"/>
    <property type="match status" value="1"/>
</dbReference>
<dbReference type="InterPro" id="IPR050680">
    <property type="entry name" value="YpeA/RimI_acetyltransf"/>
</dbReference>
<keyword evidence="8" id="KW-1185">Reference proteome</keyword>
<dbReference type="KEGG" id="deo:CAY53_12100"/>
<dbReference type="PROSITE" id="PS51186">
    <property type="entry name" value="GNAT"/>
    <property type="match status" value="1"/>
</dbReference>
<proteinExistence type="inferred from homology"/>
<evidence type="ECO:0000313" key="7">
    <source>
        <dbReference type="EMBL" id="AVD72129.1"/>
    </source>
</evidence>
<keyword evidence="4" id="KW-0012">Acyltransferase</keyword>
<evidence type="ECO:0000313" key="8">
    <source>
        <dbReference type="Proteomes" id="UP000239867"/>
    </source>
</evidence>
<sequence length="129" mass="14548">MQHPWTAGQVAGELESAAGLGFGAEDRGQLRAFAFFRCYPPECELLRIVVHPDARRQGLAERLLSLALTECAALGALVCFLEVRASNGAALALYERQGFRIDGRRRRYYDSPEEDALLLHKHLEHRRKQ</sequence>
<keyword evidence="3 7" id="KW-0808">Transferase</keyword>